<feature type="binding site" evidence="16">
    <location>
        <position position="21"/>
    </location>
    <ligand>
        <name>Mg(2+)</name>
        <dbReference type="ChEBI" id="CHEBI:18420"/>
        <label>2</label>
    </ligand>
</feature>
<keyword evidence="11 14" id="KW-0234">DNA repair</keyword>
<dbReference type="EMBL" id="LR217732">
    <property type="protein sequence ID" value="VFP86245.1"/>
    <property type="molecule type" value="Genomic_DNA"/>
</dbReference>
<protein>
    <recommendedName>
        <fullName evidence="3 14">Exodeoxyribonuclease I</fullName>
        <ecNumber evidence="2 14">3.1.11.1</ecNumber>
    </recommendedName>
</protein>
<dbReference type="STRING" id="655384.GCA_900128595_00377"/>
<dbReference type="GO" id="GO:0003677">
    <property type="term" value="F:DNA binding"/>
    <property type="evidence" value="ECO:0007669"/>
    <property type="project" value="UniProtKB-KW"/>
</dbReference>
<evidence type="ECO:0000256" key="11">
    <source>
        <dbReference type="ARBA" id="ARBA00023204"/>
    </source>
</evidence>
<keyword evidence="4 14" id="KW-0540">Nuclease</keyword>
<proteinExistence type="predicted"/>
<evidence type="ECO:0000256" key="14">
    <source>
        <dbReference type="PIRNR" id="PIRNR000977"/>
    </source>
</evidence>
<dbReference type="EC" id="3.1.11.1" evidence="2 14"/>
<evidence type="ECO:0000256" key="5">
    <source>
        <dbReference type="ARBA" id="ARBA00022723"/>
    </source>
</evidence>
<dbReference type="PROSITE" id="PS51784">
    <property type="entry name" value="EXOI_SH3"/>
    <property type="match status" value="1"/>
</dbReference>
<evidence type="ECO:0000256" key="4">
    <source>
        <dbReference type="ARBA" id="ARBA00022722"/>
    </source>
</evidence>
<comment type="function">
    <text evidence="12">Degrades single-stranded DNA (ssDNA) in a highly processive manner. Also functions as a DNA deoxyribophosphodiesterase that releases deoxyribose-phosphate moieties following the cleavage of DNA at an apurinic/apyrimidinic (AP) site by either an AP endonuclease or AP lyase.</text>
</comment>
<evidence type="ECO:0000256" key="12">
    <source>
        <dbReference type="ARBA" id="ARBA00046035"/>
    </source>
</evidence>
<dbReference type="Gene3D" id="3.30.1520.20">
    <property type="entry name" value="Exonuclease ExoI, domain 2"/>
    <property type="match status" value="1"/>
</dbReference>
<dbReference type="GO" id="GO:0046872">
    <property type="term" value="F:metal ion binding"/>
    <property type="evidence" value="ECO:0007669"/>
    <property type="project" value="UniProtKB-KW"/>
</dbReference>
<evidence type="ECO:0000256" key="16">
    <source>
        <dbReference type="PIRSR" id="PIRSR000977-2"/>
    </source>
</evidence>
<evidence type="ECO:0000313" key="19">
    <source>
        <dbReference type="EMBL" id="VFP86245.1"/>
    </source>
</evidence>
<keyword evidence="9 16" id="KW-0460">Magnesium</keyword>
<reference evidence="19 20" key="1">
    <citation type="submission" date="2019-02" db="EMBL/GenBank/DDBJ databases">
        <authorList>
            <person name="Manzano-Marin A."/>
            <person name="Manzano-Marin A."/>
        </authorList>
    </citation>
    <scope>NUCLEOTIDE SEQUENCE [LARGE SCALE GENOMIC DNA]</scope>
    <source>
        <strain evidence="19 20">BuCipseudotaxifoliae</strain>
    </source>
</reference>
<evidence type="ECO:0000256" key="15">
    <source>
        <dbReference type="PIRSR" id="PIRSR000977-1"/>
    </source>
</evidence>
<keyword evidence="7 14" id="KW-0378">Hydrolase</keyword>
<dbReference type="AlphaFoldDB" id="A0A451DHW1"/>
<dbReference type="InterPro" id="IPR012337">
    <property type="entry name" value="RNaseH-like_sf"/>
</dbReference>
<dbReference type="Pfam" id="PF26016">
    <property type="entry name" value="ExoI_C"/>
    <property type="match status" value="1"/>
</dbReference>
<evidence type="ECO:0000256" key="7">
    <source>
        <dbReference type="ARBA" id="ARBA00022801"/>
    </source>
</evidence>
<dbReference type="InterPro" id="IPR034747">
    <property type="entry name" value="EXOI_SH3"/>
</dbReference>
<dbReference type="RefSeq" id="WP_075474949.1">
    <property type="nucleotide sequence ID" value="NZ_LR217732.1"/>
</dbReference>
<dbReference type="PIRSF" id="PIRSF000977">
    <property type="entry name" value="Exodeoxyribonuclease_I"/>
    <property type="match status" value="1"/>
</dbReference>
<dbReference type="SUPFAM" id="SSF53098">
    <property type="entry name" value="Ribonuclease H-like"/>
    <property type="match status" value="1"/>
</dbReference>
<comment type="subunit">
    <text evidence="13">Monomer. Interacts with ssb (via C-terminus); this interaction stimulates the exonuclease activity by recruiting the enzyme to its substrate.</text>
</comment>
<dbReference type="InterPro" id="IPR038649">
    <property type="entry name" value="EXOI_SH3_sf"/>
</dbReference>
<dbReference type="Proteomes" id="UP000294449">
    <property type="component" value="Chromosome"/>
</dbReference>
<evidence type="ECO:0000256" key="3">
    <source>
        <dbReference type="ARBA" id="ARBA00019900"/>
    </source>
</evidence>
<evidence type="ECO:0000256" key="2">
    <source>
        <dbReference type="ARBA" id="ARBA00012108"/>
    </source>
</evidence>
<keyword evidence="8 14" id="KW-0269">Exonuclease</keyword>
<dbReference type="Pfam" id="PF08411">
    <property type="entry name" value="ExoI_SH3"/>
    <property type="match status" value="1"/>
</dbReference>
<dbReference type="InterPro" id="IPR036397">
    <property type="entry name" value="RNaseH_sf"/>
</dbReference>
<accession>A0A451DHW1</accession>
<dbReference type="FunFam" id="3.30.420.10:FF:000033">
    <property type="entry name" value="Exodeoxyribonuclease I"/>
    <property type="match status" value="1"/>
</dbReference>
<organism evidence="19 20">
    <name type="scientific">Buchnera aphidicola</name>
    <name type="common">Cinara pseudotaxifoliae</name>
    <dbReference type="NCBI Taxonomy" id="655384"/>
    <lineage>
        <taxon>Bacteria</taxon>
        <taxon>Pseudomonadati</taxon>
        <taxon>Pseudomonadota</taxon>
        <taxon>Gammaproteobacteria</taxon>
        <taxon>Enterobacterales</taxon>
        <taxon>Erwiniaceae</taxon>
        <taxon>Buchnera</taxon>
    </lineage>
</organism>
<evidence type="ECO:0000259" key="17">
    <source>
        <dbReference type="PROSITE" id="PS51784"/>
    </source>
</evidence>
<dbReference type="InterPro" id="IPR023607">
    <property type="entry name" value="Exodeoxyribonuclease_I"/>
</dbReference>
<dbReference type="GO" id="GO:0008310">
    <property type="term" value="F:single-stranded DNA 3'-5' DNA exonuclease activity"/>
    <property type="evidence" value="ECO:0007669"/>
    <property type="project" value="UniProtKB-EC"/>
</dbReference>
<dbReference type="NCBIfam" id="NF008746">
    <property type="entry name" value="PRK11779.1"/>
    <property type="match status" value="1"/>
</dbReference>
<evidence type="ECO:0000256" key="13">
    <source>
        <dbReference type="ARBA" id="ARBA00046792"/>
    </source>
</evidence>
<dbReference type="InterPro" id="IPR013520">
    <property type="entry name" value="Ribonucl_H"/>
</dbReference>
<feature type="domain" description="ExoI SH3-like" evidence="17">
    <location>
        <begin position="206"/>
        <end position="354"/>
    </location>
</feature>
<dbReference type="CDD" id="cd06138">
    <property type="entry name" value="ExoI_N"/>
    <property type="match status" value="1"/>
</dbReference>
<feature type="binding site" evidence="16">
    <location>
        <position position="19"/>
    </location>
    <ligand>
        <name>Mg(2+)</name>
        <dbReference type="ChEBI" id="CHEBI:18420"/>
        <label>1</label>
    </ligand>
</feature>
<evidence type="ECO:0000256" key="1">
    <source>
        <dbReference type="ARBA" id="ARBA00000563"/>
    </source>
</evidence>
<keyword evidence="10" id="KW-0238">DNA-binding</keyword>
<dbReference type="OrthoDB" id="9763470at2"/>
<evidence type="ECO:0000313" key="20">
    <source>
        <dbReference type="Proteomes" id="UP000294449"/>
    </source>
</evidence>
<dbReference type="GO" id="GO:0006281">
    <property type="term" value="P:DNA repair"/>
    <property type="evidence" value="ECO:0007669"/>
    <property type="project" value="UniProtKB-KW"/>
</dbReference>
<dbReference type="PROSITE" id="PS51785">
    <property type="entry name" value="EXOI_C"/>
    <property type="match status" value="1"/>
</dbReference>
<feature type="binding site" evidence="16">
    <location>
        <position position="190"/>
    </location>
    <ligand>
        <name>Mg(2+)</name>
        <dbReference type="ChEBI" id="CHEBI:18420"/>
        <label>2</label>
    </ligand>
</feature>
<dbReference type="Gene3D" id="1.10.287.1240">
    <property type="match status" value="1"/>
</dbReference>
<evidence type="ECO:0000259" key="18">
    <source>
        <dbReference type="PROSITE" id="PS51785"/>
    </source>
</evidence>
<feature type="domain" description="ExoI C-terminal" evidence="18">
    <location>
        <begin position="358"/>
        <end position="473"/>
    </location>
</feature>
<keyword evidence="6 14" id="KW-0227">DNA damage</keyword>
<evidence type="ECO:0000256" key="9">
    <source>
        <dbReference type="ARBA" id="ARBA00022842"/>
    </source>
</evidence>
<dbReference type="Gene3D" id="3.30.420.10">
    <property type="entry name" value="Ribonuclease H-like superfamily/Ribonuclease H"/>
    <property type="match status" value="1"/>
</dbReference>
<dbReference type="InterPro" id="IPR013620">
    <property type="entry name" value="Exonuc_1_SH3"/>
</dbReference>
<evidence type="ECO:0000256" key="8">
    <source>
        <dbReference type="ARBA" id="ARBA00022839"/>
    </source>
</evidence>
<dbReference type="InterPro" id="IPR058561">
    <property type="entry name" value="Exonuc_1_C"/>
</dbReference>
<feature type="binding site" evidence="15">
    <location>
        <position position="169"/>
    </location>
    <ligand>
        <name>substrate</name>
    </ligand>
</feature>
<comment type="cofactor">
    <cofactor evidence="16">
        <name>Mg(2+)</name>
        <dbReference type="ChEBI" id="CHEBI:18420"/>
    </cofactor>
    <text evidence="16">Binds 2 Mg(2+) ions per monomer.</text>
</comment>
<evidence type="ECO:0000256" key="10">
    <source>
        <dbReference type="ARBA" id="ARBA00023125"/>
    </source>
</evidence>
<evidence type="ECO:0000256" key="6">
    <source>
        <dbReference type="ARBA" id="ARBA00022763"/>
    </source>
</evidence>
<sequence>MYKKNSNDCIFEKNFIFYDYETFGKNVSVDRIAQFCSIEVDSEFKKFSKKKIFFCYPPIDYLPDPESILITKILPQYTHKYGINEYFFAKKIYKIFSQKNICIVGYNNINFDNLITRNLFYRNLFDPYEWSWKNGNFTWDIINILRAFYIFHPNTMIWPSDVNGIVSFKLFDITKINKIKHFNTHDAYSDVLATFLVAKYLYEKNKCFFLFLYKISHKKYILSFIYKNHNKPFFYLSSYFGSKNRNLGCVMIIGSHPNYKNTFIVIDLSVCLKKIFYLYSSIEYHKITIKNLFDCGIKIIYLNKSPLLFSYSSLSQYDCNRVQINYTLCQKNFFLLQNNIHIKNWIISFFTCTVPKKIVLDVDLMLYKNFFSSKDKSLFVLLHKRCPLKWINWYPKFIDNRIREIFFRIKARNFLYLLNNREKKSWKKHCKNKINSNFINTYLDNIKKLQLQQAKEENLFVLKKLILYTKKIEYEINHII</sequence>
<gene>
    <name evidence="19" type="primary">sbcB</name>
    <name evidence="19" type="ORF">BUCIPSTX3056_377</name>
</gene>
<feature type="binding site" evidence="15">
    <location>
        <position position="21"/>
    </location>
    <ligand>
        <name>substrate</name>
    </ligand>
</feature>
<comment type="catalytic activity">
    <reaction evidence="1 14">
        <text>Exonucleolytic cleavage in the 3'- to 5'-direction to yield nucleoside 5'-phosphates.</text>
        <dbReference type="EC" id="3.1.11.1"/>
    </reaction>
</comment>
<dbReference type="Gene3D" id="1.20.1280.70">
    <property type="entry name" value="Exonuclease ExoI, domain 3"/>
    <property type="match status" value="1"/>
</dbReference>
<name>A0A451DHW1_9GAMM</name>
<keyword evidence="5 16" id="KW-0479">Metal-binding</keyword>
<dbReference type="Pfam" id="PF00929">
    <property type="entry name" value="RNase_T"/>
    <property type="match status" value="1"/>
</dbReference>